<dbReference type="AlphaFoldDB" id="A0A7K0DDV3"/>
<sequence length="162" mass="15946">MAFPAWRWSHGPGAHHAGIRYASTVVGVIVVALILFVLAAVAVVTGVLGLTGALPPNRYFGVHTQEAIQNEEAYLLANKVAGPTSIGAGLLLIAGGVVALLAGPIAGILAAVVAAVIALFTLGAGVNAAGQAIARLAPATEVGSCGSACGSCSLRDACQPAN</sequence>
<name>A0A7K0DDV3_9NOCA</name>
<gene>
    <name evidence="2" type="ORF">NRB20_66120</name>
</gene>
<dbReference type="Pfam" id="PF13630">
    <property type="entry name" value="SdpI"/>
    <property type="match status" value="1"/>
</dbReference>
<dbReference type="Proteomes" id="UP000438448">
    <property type="component" value="Unassembled WGS sequence"/>
</dbReference>
<evidence type="ECO:0008006" key="4">
    <source>
        <dbReference type="Google" id="ProtNLM"/>
    </source>
</evidence>
<organism evidence="2 3">
    <name type="scientific">Nocardia macrotermitis</name>
    <dbReference type="NCBI Taxonomy" id="2585198"/>
    <lineage>
        <taxon>Bacteria</taxon>
        <taxon>Bacillati</taxon>
        <taxon>Actinomycetota</taxon>
        <taxon>Actinomycetes</taxon>
        <taxon>Mycobacteriales</taxon>
        <taxon>Nocardiaceae</taxon>
        <taxon>Nocardia</taxon>
    </lineage>
</organism>
<evidence type="ECO:0000313" key="3">
    <source>
        <dbReference type="Proteomes" id="UP000438448"/>
    </source>
</evidence>
<comment type="caution">
    <text evidence="2">The sequence shown here is derived from an EMBL/GenBank/DDBJ whole genome shotgun (WGS) entry which is preliminary data.</text>
</comment>
<accession>A0A7K0DDV3</accession>
<feature type="transmembrane region" description="Helical" evidence="1">
    <location>
        <begin position="21"/>
        <end position="50"/>
    </location>
</feature>
<proteinExistence type="predicted"/>
<keyword evidence="3" id="KW-1185">Reference proteome</keyword>
<reference evidence="2 3" key="1">
    <citation type="submission" date="2019-10" db="EMBL/GenBank/DDBJ databases">
        <title>Nocardia macrotermitis sp. nov. and Nocardia aurantia sp. nov., isolated from the gut of fungus growing-termite Macrotermes natalensis.</title>
        <authorList>
            <person name="Benndorf R."/>
            <person name="Schwitalla J."/>
            <person name="Martin K."/>
            <person name="De Beer W."/>
            <person name="Kaster A.-K."/>
            <person name="Vollmers J."/>
            <person name="Poulsen M."/>
            <person name="Beemelmanns C."/>
        </authorList>
    </citation>
    <scope>NUCLEOTIDE SEQUENCE [LARGE SCALE GENOMIC DNA]</scope>
    <source>
        <strain evidence="2 3">RB20</strain>
    </source>
</reference>
<keyword evidence="1" id="KW-0472">Membrane</keyword>
<evidence type="ECO:0000313" key="2">
    <source>
        <dbReference type="EMBL" id="MQY23482.1"/>
    </source>
</evidence>
<dbReference type="EMBL" id="WEGK01000020">
    <property type="protein sequence ID" value="MQY23482.1"/>
    <property type="molecule type" value="Genomic_DNA"/>
</dbReference>
<keyword evidence="1" id="KW-0812">Transmembrane</keyword>
<dbReference type="InterPro" id="IPR025962">
    <property type="entry name" value="SdpI/YhfL"/>
</dbReference>
<protein>
    <recommendedName>
        <fullName evidence="4">SdpI family protein</fullName>
    </recommendedName>
</protein>
<feature type="transmembrane region" description="Helical" evidence="1">
    <location>
        <begin position="108"/>
        <end position="126"/>
    </location>
</feature>
<evidence type="ECO:0000256" key="1">
    <source>
        <dbReference type="SAM" id="Phobius"/>
    </source>
</evidence>
<dbReference type="RefSeq" id="WP_319945684.1">
    <property type="nucleotide sequence ID" value="NZ_WEGK01000020.1"/>
</dbReference>
<keyword evidence="1" id="KW-1133">Transmembrane helix</keyword>
<feature type="transmembrane region" description="Helical" evidence="1">
    <location>
        <begin position="80"/>
        <end position="101"/>
    </location>
</feature>